<dbReference type="EMBL" id="JANTQA010000070">
    <property type="protein sequence ID" value="KAJ3424899.1"/>
    <property type="molecule type" value="Genomic_DNA"/>
</dbReference>
<dbReference type="InterPro" id="IPR057982">
    <property type="entry name" value="TPR_NAA35"/>
</dbReference>
<evidence type="ECO:0000313" key="8">
    <source>
        <dbReference type="Proteomes" id="UP001146793"/>
    </source>
</evidence>
<accession>A0AAV7YBQ5</accession>
<feature type="compositionally biased region" description="Basic and acidic residues" evidence="4">
    <location>
        <begin position="15"/>
        <end position="43"/>
    </location>
</feature>
<dbReference type="PROSITE" id="PS50096">
    <property type="entry name" value="IQ"/>
    <property type="match status" value="1"/>
</dbReference>
<dbReference type="Pfam" id="PF25789">
    <property type="entry name" value="TPR_NAA35"/>
    <property type="match status" value="1"/>
</dbReference>
<evidence type="ECO:0000256" key="2">
    <source>
        <dbReference type="ARBA" id="ARBA00006289"/>
    </source>
</evidence>
<evidence type="ECO:0000259" key="5">
    <source>
        <dbReference type="Pfam" id="PF04112"/>
    </source>
</evidence>
<feature type="region of interest" description="Disordered" evidence="4">
    <location>
        <begin position="632"/>
        <end position="681"/>
    </location>
</feature>
<feature type="domain" description="NAA35-like N-terminal" evidence="5">
    <location>
        <begin position="79"/>
        <end position="223"/>
    </location>
</feature>
<dbReference type="PANTHER" id="PTHR21373:SF0">
    <property type="entry name" value="N-ALPHA-ACETYLTRANSFERASE 35, NATC AUXILIARY SUBUNIT"/>
    <property type="match status" value="1"/>
</dbReference>
<dbReference type="AlphaFoldDB" id="A0AAV7YBQ5"/>
<feature type="region of interest" description="Disordered" evidence="4">
    <location>
        <begin position="1"/>
        <end position="43"/>
    </location>
</feature>
<evidence type="ECO:0000313" key="7">
    <source>
        <dbReference type="EMBL" id="KAJ3424899.1"/>
    </source>
</evidence>
<keyword evidence="3" id="KW-0963">Cytoplasm</keyword>
<evidence type="ECO:0000259" key="6">
    <source>
        <dbReference type="Pfam" id="PF25789"/>
    </source>
</evidence>
<protein>
    <submittedName>
        <fullName evidence="7">Glucose repressible protein mak10</fullName>
    </submittedName>
</protein>
<comment type="caution">
    <text evidence="7">The sequence shown here is derived from an EMBL/GenBank/DDBJ whole genome shotgun (WGS) entry which is preliminary data.</text>
</comment>
<comment type="similarity">
    <text evidence="2">Belongs to the MAK10 family.</text>
</comment>
<comment type="subcellular location">
    <subcellularLocation>
        <location evidence="1">Cytoplasm</location>
    </subcellularLocation>
</comment>
<name>A0AAV7YBQ5_9EUKA</name>
<feature type="domain" description="NAA35-like TPR repeats" evidence="6">
    <location>
        <begin position="406"/>
        <end position="851"/>
    </location>
</feature>
<dbReference type="Proteomes" id="UP001146793">
    <property type="component" value="Unassembled WGS sequence"/>
</dbReference>
<proteinExistence type="inferred from homology"/>
<feature type="compositionally biased region" description="Polar residues" evidence="4">
    <location>
        <begin position="1"/>
        <end position="14"/>
    </location>
</feature>
<dbReference type="Pfam" id="PF04112">
    <property type="entry name" value="Mak10"/>
    <property type="match status" value="1"/>
</dbReference>
<feature type="compositionally biased region" description="Basic residues" evidence="4">
    <location>
        <begin position="645"/>
        <end position="681"/>
    </location>
</feature>
<evidence type="ECO:0000256" key="1">
    <source>
        <dbReference type="ARBA" id="ARBA00004496"/>
    </source>
</evidence>
<reference evidence="7" key="1">
    <citation type="submission" date="2022-08" db="EMBL/GenBank/DDBJ databases">
        <title>Novel sulphate-reducing endosymbionts in the free-living metamonad Anaeramoeba.</title>
        <authorList>
            <person name="Jerlstrom-Hultqvist J."/>
            <person name="Cepicka I."/>
            <person name="Gallot-Lavallee L."/>
            <person name="Salas-Leiva D."/>
            <person name="Curtis B.A."/>
            <person name="Zahonova K."/>
            <person name="Pipaliya S."/>
            <person name="Dacks J."/>
            <person name="Roger A.J."/>
        </authorList>
    </citation>
    <scope>NUCLEOTIDE SEQUENCE</scope>
    <source>
        <strain evidence="7">Busselton2</strain>
    </source>
</reference>
<dbReference type="GO" id="GO:0031417">
    <property type="term" value="C:NatC complex"/>
    <property type="evidence" value="ECO:0007669"/>
    <property type="project" value="InterPro"/>
</dbReference>
<dbReference type="InterPro" id="IPR007244">
    <property type="entry name" value="Naa35_N"/>
</dbReference>
<evidence type="ECO:0000256" key="4">
    <source>
        <dbReference type="SAM" id="MobiDB-lite"/>
    </source>
</evidence>
<dbReference type="InterPro" id="IPR057983">
    <property type="entry name" value="NAA35-like_N"/>
</dbReference>
<sequence>MSNTNTDPNNQTIKSQEKQTVKKIEKEKEKEIENEKEKKEEPKSFFSKEIPLDIFDGPKEKWEDISKVLSKATSDLKIGQMIHKENFILDMLMTVPDIGVEKMDAGVFRDPNEFYSIDQTLGKFPLENIEADQLLGVMDQLFCAQMTYLSGENIAQSMYSCFYLQYLDKIECDLLKQFCLISLKFCSIVRTLIITSGIHQEGEYFIATNLGYNYMDELDVNQILPKIATYERQIKRKLKGVEKQKKEQEKKQEQEQEQEKEKEQEQEKEKENSKKYLDINIDLTKIDFQTFLESLLCRIVFQKKIVQYLLVKKTQLSNFKQFLNESLSQLQSIISTNKYCTKNVLGFYTDINRRKISPPAPVKKIELLTFEKSIELYQQISNELLVLCDAPKKFNIKTKNLKLNRSELSNFFDEFNKKSPNILSRALISLIFFDEDGFYGGKILRDLILNSLVNYSFVDKSFLNEEPIKKLGEALEEPILKFFLILCNNRGRSRRNLSNLFENWEIYVQHGTSLDHLIILKKMEKIGLFEKIVRNIPKSTQSNRNLLSNEQLKIALHRPISSWMLDISSEYAIRYIKSGFELDLFSIFEYASIYWYLAYLYLIKWQSNQAVKTIQSEYRKFELRNEIKNVKKGNDLNTQPSSFSKNKRKGKGKGKGKGGGRGRVKSKGRSKQTQKHKISQIRKKITQEGNLIQQRTTENNFRFLYQLISKALTSSFLAFEKIGAITIPENSKIHFASRKKIFKRRILSLSKIINSSLNYQKFIEAYNIGKTSTESFFKQAIMIFDQALNIHKKIEQKITQLSENEKAELGVLKKIIFTNKISLKLASDMHSQNKKYTIEPRFNLHKIFPTIGVK</sequence>
<organism evidence="7 8">
    <name type="scientific">Anaeramoeba flamelloides</name>
    <dbReference type="NCBI Taxonomy" id="1746091"/>
    <lineage>
        <taxon>Eukaryota</taxon>
        <taxon>Metamonada</taxon>
        <taxon>Anaeramoebidae</taxon>
        <taxon>Anaeramoeba</taxon>
    </lineage>
</organism>
<feature type="region of interest" description="Disordered" evidence="4">
    <location>
        <begin position="249"/>
        <end position="269"/>
    </location>
</feature>
<dbReference type="PANTHER" id="PTHR21373">
    <property type="entry name" value="GLUCOSE REPRESSIBLE PROTEIN MAK10"/>
    <property type="match status" value="1"/>
</dbReference>
<gene>
    <name evidence="7" type="ORF">M0812_27327</name>
</gene>
<evidence type="ECO:0000256" key="3">
    <source>
        <dbReference type="ARBA" id="ARBA00022490"/>
    </source>
</evidence>